<organism evidence="2 3">
    <name type="scientific">Puccinia sorghi</name>
    <dbReference type="NCBI Taxonomy" id="27349"/>
    <lineage>
        <taxon>Eukaryota</taxon>
        <taxon>Fungi</taxon>
        <taxon>Dikarya</taxon>
        <taxon>Basidiomycota</taxon>
        <taxon>Pucciniomycotina</taxon>
        <taxon>Pucciniomycetes</taxon>
        <taxon>Pucciniales</taxon>
        <taxon>Pucciniaceae</taxon>
        <taxon>Puccinia</taxon>
    </lineage>
</organism>
<reference evidence="2 3" key="1">
    <citation type="submission" date="2015-08" db="EMBL/GenBank/DDBJ databases">
        <title>Next Generation Sequencing and Analysis of the Genome of Puccinia sorghi L Schw, the Causal Agent of Maize Common Rust.</title>
        <authorList>
            <person name="Rochi L."/>
            <person name="Burguener G."/>
            <person name="Darino M."/>
            <person name="Turjanski A."/>
            <person name="Kreff E."/>
            <person name="Dieguez M.J."/>
            <person name="Sacco F."/>
        </authorList>
    </citation>
    <scope>NUCLEOTIDE SEQUENCE [LARGE SCALE GENOMIC DNA]</scope>
    <source>
        <strain evidence="2 3">RO10H11247</strain>
    </source>
</reference>
<keyword evidence="3" id="KW-1185">Reference proteome</keyword>
<protein>
    <submittedName>
        <fullName evidence="2">Uncharacterized protein</fullName>
    </submittedName>
</protein>
<gene>
    <name evidence="2" type="ORF">VP01_1510g3</name>
</gene>
<evidence type="ECO:0000313" key="3">
    <source>
        <dbReference type="Proteomes" id="UP000037035"/>
    </source>
</evidence>
<feature type="transmembrane region" description="Helical" evidence="1">
    <location>
        <begin position="146"/>
        <end position="164"/>
    </location>
</feature>
<keyword evidence="1" id="KW-0812">Transmembrane</keyword>
<dbReference type="Proteomes" id="UP000037035">
    <property type="component" value="Unassembled WGS sequence"/>
</dbReference>
<name>A0A0L6VJ36_9BASI</name>
<evidence type="ECO:0000256" key="1">
    <source>
        <dbReference type="SAM" id="Phobius"/>
    </source>
</evidence>
<dbReference type="EMBL" id="LAVV01005676">
    <property type="protein sequence ID" value="KNZ60719.1"/>
    <property type="molecule type" value="Genomic_DNA"/>
</dbReference>
<accession>A0A0L6VJ36</accession>
<evidence type="ECO:0000313" key="2">
    <source>
        <dbReference type="EMBL" id="KNZ60719.1"/>
    </source>
</evidence>
<dbReference type="VEuPathDB" id="FungiDB:VP01_1510g3"/>
<proteinExistence type="predicted"/>
<comment type="caution">
    <text evidence="2">The sequence shown here is derived from an EMBL/GenBank/DDBJ whole genome shotgun (WGS) entry which is preliminary data.</text>
</comment>
<dbReference type="AlphaFoldDB" id="A0A0L6VJ36"/>
<keyword evidence="1" id="KW-1133">Transmembrane helix</keyword>
<sequence length="350" mass="39799">MRKNKECLCSEAAKKEVCSWYFPSSFDSNNCNCLLRCERQSRVYQPEEEGEISDSELTTPACIIDHDHWVSPLFTFLFSFSLLYPKGNPMLPALLAAQPLHQEVWLPPPSLEDFFGHAQSSSFLLFSFFFNLCLRHCWVESYFQNLGYILIIMFFGLICINLNLSCRDHLVLLSALHPINALHPRLMRPINFTRGELFLHILSLSDLLLAPVVPQQVMRPCLTLIHFTLHPSPVGFSFKVHQQYHSTLSYLQLGFNQDYHHVNSPGSRCGVTCFALFLCPQSHNQILVQNNSVVGSSRISISILKAFFWRGGQKCCWLVSSRQTGPEKSTCHRELVCCLLSAAGVPQQPT</sequence>
<keyword evidence="1" id="KW-0472">Membrane</keyword>